<keyword evidence="3" id="KW-1185">Reference proteome</keyword>
<evidence type="ECO:0000256" key="1">
    <source>
        <dbReference type="SAM" id="MobiDB-lite"/>
    </source>
</evidence>
<name>A0ABR0MG01_GOSAR</name>
<reference evidence="2 3" key="1">
    <citation type="submission" date="2023-03" db="EMBL/GenBank/DDBJ databases">
        <title>WGS of Gossypium arboreum.</title>
        <authorList>
            <person name="Yu D."/>
        </authorList>
    </citation>
    <scope>NUCLEOTIDE SEQUENCE [LARGE SCALE GENOMIC DNA]</scope>
    <source>
        <tissue evidence="2">Leaf</tissue>
    </source>
</reference>
<dbReference type="Proteomes" id="UP001358586">
    <property type="component" value="Chromosome 13"/>
</dbReference>
<evidence type="ECO:0000313" key="3">
    <source>
        <dbReference type="Proteomes" id="UP001358586"/>
    </source>
</evidence>
<proteinExistence type="predicted"/>
<evidence type="ECO:0000313" key="2">
    <source>
        <dbReference type="EMBL" id="KAK5772058.1"/>
    </source>
</evidence>
<gene>
    <name evidence="2" type="ORF">PVK06_048319</name>
</gene>
<feature type="region of interest" description="Disordered" evidence="1">
    <location>
        <begin position="73"/>
        <end position="101"/>
    </location>
</feature>
<comment type="caution">
    <text evidence="2">The sequence shown here is derived from an EMBL/GenBank/DDBJ whole genome shotgun (WGS) entry which is preliminary data.</text>
</comment>
<sequence length="143" mass="15702">MRPQFLLACVFLGDKGHVVMSVTSGGNSKTGVDSLTQPVFGVSEKVFYTMLEMAKEENMDKCIKCKGKVRNKRGPSLSSLELRSTKRARSQHHVGKNNVSGSSSGIDIPVCGFCNKCHDKCIKCEGFRWFLNHTGGLHGRVPL</sequence>
<feature type="compositionally biased region" description="Basic residues" evidence="1">
    <location>
        <begin position="85"/>
        <end position="95"/>
    </location>
</feature>
<dbReference type="EMBL" id="JARKNE010000013">
    <property type="protein sequence ID" value="KAK5772058.1"/>
    <property type="molecule type" value="Genomic_DNA"/>
</dbReference>
<accession>A0ABR0MG01</accession>
<protein>
    <submittedName>
        <fullName evidence="2">Uncharacterized protein</fullName>
    </submittedName>
</protein>
<organism evidence="2 3">
    <name type="scientific">Gossypium arboreum</name>
    <name type="common">Tree cotton</name>
    <name type="synonym">Gossypium nanking</name>
    <dbReference type="NCBI Taxonomy" id="29729"/>
    <lineage>
        <taxon>Eukaryota</taxon>
        <taxon>Viridiplantae</taxon>
        <taxon>Streptophyta</taxon>
        <taxon>Embryophyta</taxon>
        <taxon>Tracheophyta</taxon>
        <taxon>Spermatophyta</taxon>
        <taxon>Magnoliopsida</taxon>
        <taxon>eudicotyledons</taxon>
        <taxon>Gunneridae</taxon>
        <taxon>Pentapetalae</taxon>
        <taxon>rosids</taxon>
        <taxon>malvids</taxon>
        <taxon>Malvales</taxon>
        <taxon>Malvaceae</taxon>
        <taxon>Malvoideae</taxon>
        <taxon>Gossypium</taxon>
    </lineage>
</organism>